<proteinExistence type="predicted"/>
<accession>A0A2R5EQC4</accession>
<dbReference type="RefSeq" id="WP_108993709.1">
    <property type="nucleotide sequence ID" value="NZ_BDQX01000171.1"/>
</dbReference>
<dbReference type="Proteomes" id="UP000245202">
    <property type="component" value="Unassembled WGS sequence"/>
</dbReference>
<dbReference type="InterPro" id="IPR008792">
    <property type="entry name" value="PQQD"/>
</dbReference>
<dbReference type="NCBIfam" id="NF033536">
    <property type="entry name" value="lasso_PqqD_Bac"/>
    <property type="match status" value="1"/>
</dbReference>
<reference evidence="1 2" key="1">
    <citation type="submission" date="2017-08" db="EMBL/GenBank/DDBJ databases">
        <title>Substantial Increase in Enzyme Production by Combined Drug-Resistance Mutations in Paenibacillus agaridevorans.</title>
        <authorList>
            <person name="Tanaka Y."/>
            <person name="Funane K."/>
            <person name="Hosaka T."/>
            <person name="Shiwa Y."/>
            <person name="Fujita N."/>
            <person name="Miyazaki T."/>
            <person name="Yoshikawa H."/>
            <person name="Murakami K."/>
            <person name="Kasahara K."/>
            <person name="Inaoka T."/>
            <person name="Hiraga Y."/>
            <person name="Ochi K."/>
        </authorList>
    </citation>
    <scope>NUCLEOTIDE SEQUENCE [LARGE SCALE GENOMIC DNA]</scope>
    <source>
        <strain evidence="1 2">T-3040</strain>
    </source>
</reference>
<comment type="caution">
    <text evidence="1">The sequence shown here is derived from an EMBL/GenBank/DDBJ whole genome shotgun (WGS) entry which is preliminary data.</text>
</comment>
<protein>
    <submittedName>
        <fullName evidence="1">PqqD family protein</fullName>
    </submittedName>
</protein>
<dbReference type="InterPro" id="IPR041881">
    <property type="entry name" value="PqqD_sf"/>
</dbReference>
<evidence type="ECO:0000313" key="1">
    <source>
        <dbReference type="EMBL" id="GBG08890.1"/>
    </source>
</evidence>
<keyword evidence="2" id="KW-1185">Reference proteome</keyword>
<name>A0A2R5EQC4_9BACL</name>
<dbReference type="Gene3D" id="1.10.10.1150">
    <property type="entry name" value="Coenzyme PQQ synthesis protein D (PqqD)"/>
    <property type="match status" value="1"/>
</dbReference>
<dbReference type="AlphaFoldDB" id="A0A2R5EQC4"/>
<evidence type="ECO:0000313" key="2">
    <source>
        <dbReference type="Proteomes" id="UP000245202"/>
    </source>
</evidence>
<gene>
    <name evidence="1" type="ORF">PAT3040_03502</name>
</gene>
<dbReference type="Pfam" id="PF05402">
    <property type="entry name" value="PqqD"/>
    <property type="match status" value="1"/>
</dbReference>
<dbReference type="EMBL" id="BDQX01000171">
    <property type="protein sequence ID" value="GBG08890.1"/>
    <property type="molecule type" value="Genomic_DNA"/>
</dbReference>
<organism evidence="1 2">
    <name type="scientific">Paenibacillus agaridevorans</name>
    <dbReference type="NCBI Taxonomy" id="171404"/>
    <lineage>
        <taxon>Bacteria</taxon>
        <taxon>Bacillati</taxon>
        <taxon>Bacillota</taxon>
        <taxon>Bacilli</taxon>
        <taxon>Bacillales</taxon>
        <taxon>Paenibacillaceae</taxon>
        <taxon>Paenibacillus</taxon>
    </lineage>
</organism>
<sequence>MMSIMPLTLTDVVSSCKQNIVSDMGGEKVMLNVKSGNYYNLGQIGGRIWDCIHDPVSVGALVDRLTEEFDVDDSACAEQVFSFLEQLRGEGLLLVNEENKNAANV</sequence>